<dbReference type="EMBL" id="LICS01000006">
    <property type="protein sequence ID" value="KRO96130.1"/>
    <property type="molecule type" value="Genomic_DNA"/>
</dbReference>
<name>A0A0R2UE94_9GAMM</name>
<sequence length="195" mass="21697">MNSLEHIVINWVEANSKVIDFGCGDGSLLKSLSRAKGTTGYGVENDPLKIQDCIKNGISVIQQDIDAGLLEYKNMGFDVAIMASSIQCLRKPKEALQNILEVANQCVITLPNFGNWELRTGLLKGKMPSSPQLPAKWYETTNLHLCTIADFEELCAAEQFNIHKKVYLNRRGKTSWLTNCFPNFLAAEAVYLLGK</sequence>
<evidence type="ECO:0000313" key="2">
    <source>
        <dbReference type="Proteomes" id="UP000051027"/>
    </source>
</evidence>
<dbReference type="Proteomes" id="UP000051027">
    <property type="component" value="Unassembled WGS sequence"/>
</dbReference>
<accession>A0A0R2UE94</accession>
<protein>
    <submittedName>
        <fullName evidence="1">Methionine biosynthesis protein MetW</fullName>
    </submittedName>
</protein>
<dbReference type="SUPFAM" id="SSF53335">
    <property type="entry name" value="S-adenosyl-L-methionine-dependent methyltransferases"/>
    <property type="match status" value="1"/>
</dbReference>
<dbReference type="CDD" id="cd02440">
    <property type="entry name" value="AdoMet_MTases"/>
    <property type="match status" value="1"/>
</dbReference>
<evidence type="ECO:0000313" key="1">
    <source>
        <dbReference type="EMBL" id="KRO96130.1"/>
    </source>
</evidence>
<reference evidence="1 2" key="1">
    <citation type="submission" date="2015-10" db="EMBL/GenBank/DDBJ databases">
        <title>Metagenome-Assembled Genomes uncover a global brackish microbiome.</title>
        <authorList>
            <person name="Hugerth L.W."/>
            <person name="Larsson J."/>
            <person name="Alneberg J."/>
            <person name="Lindh M.V."/>
            <person name="Legrand C."/>
            <person name="Pinhassi J."/>
            <person name="Andersson A.F."/>
        </authorList>
    </citation>
    <scope>NUCLEOTIDE SEQUENCE [LARGE SCALE GENOMIC DNA]</scope>
    <source>
        <strain evidence="1">BACL1 MAG-120820-bin45</strain>
    </source>
</reference>
<gene>
    <name evidence="1" type="ORF">ABS10_06025</name>
</gene>
<dbReference type="InterPro" id="IPR029063">
    <property type="entry name" value="SAM-dependent_MTases_sf"/>
</dbReference>
<proteinExistence type="predicted"/>
<dbReference type="STRING" id="1655612.ABS10_06025"/>
<organism evidence="1 2">
    <name type="scientific">SAR86 cluster bacterium BACL1 MAG-120820-bin45</name>
    <dbReference type="NCBI Taxonomy" id="1655612"/>
    <lineage>
        <taxon>Bacteria</taxon>
        <taxon>Pseudomonadati</taxon>
        <taxon>Pseudomonadota</taxon>
        <taxon>Gammaproteobacteria</taxon>
        <taxon>SAR86 cluster</taxon>
    </lineage>
</organism>
<dbReference type="NCBIfam" id="TIGR02081">
    <property type="entry name" value="metW"/>
    <property type="match status" value="1"/>
</dbReference>
<dbReference type="Gene3D" id="3.40.50.150">
    <property type="entry name" value="Vaccinia Virus protein VP39"/>
    <property type="match status" value="1"/>
</dbReference>
<dbReference type="AlphaFoldDB" id="A0A0R2UE94"/>
<comment type="caution">
    <text evidence="1">The sequence shown here is derived from an EMBL/GenBank/DDBJ whole genome shotgun (WGS) entry which is preliminary data.</text>
</comment>
<dbReference type="InterPro" id="IPR010743">
    <property type="entry name" value="Methionine_synth_MetW"/>
</dbReference>
<dbReference type="Pfam" id="PF07021">
    <property type="entry name" value="MetW"/>
    <property type="match status" value="1"/>
</dbReference>